<keyword evidence="4 5" id="KW-0067">ATP-binding</keyword>
<feature type="region of interest" description="Disordered" evidence="6">
    <location>
        <begin position="107"/>
        <end position="288"/>
    </location>
</feature>
<dbReference type="PROSITE" id="PS00108">
    <property type="entry name" value="PROTEIN_KINASE_ST"/>
    <property type="match status" value="1"/>
</dbReference>
<dbReference type="CDD" id="cd06606">
    <property type="entry name" value="STKc_MAPKKK"/>
    <property type="match status" value="1"/>
</dbReference>
<dbReference type="SMART" id="SM00220">
    <property type="entry name" value="S_TKc"/>
    <property type="match status" value="1"/>
</dbReference>
<dbReference type="PANTHER" id="PTHR48016">
    <property type="entry name" value="MAP KINASE KINASE KINASE SSK2-RELATED-RELATED"/>
    <property type="match status" value="1"/>
</dbReference>
<feature type="domain" description="Protein kinase" evidence="7">
    <location>
        <begin position="322"/>
        <end position="583"/>
    </location>
</feature>
<keyword evidence="2 5" id="KW-0547">Nucleotide-binding</keyword>
<dbReference type="Proteomes" id="UP001515480">
    <property type="component" value="Unassembled WGS sequence"/>
</dbReference>
<comment type="caution">
    <text evidence="8">The sequence shown here is derived from an EMBL/GenBank/DDBJ whole genome shotgun (WGS) entry which is preliminary data.</text>
</comment>
<protein>
    <recommendedName>
        <fullName evidence="7">Protein kinase domain-containing protein</fullName>
    </recommendedName>
</protein>
<dbReference type="InterPro" id="IPR011009">
    <property type="entry name" value="Kinase-like_dom_sf"/>
</dbReference>
<accession>A0AB34IYM1</accession>
<evidence type="ECO:0000256" key="6">
    <source>
        <dbReference type="SAM" id="MobiDB-lite"/>
    </source>
</evidence>
<dbReference type="PROSITE" id="PS50011">
    <property type="entry name" value="PROTEIN_KINASE_DOM"/>
    <property type="match status" value="1"/>
</dbReference>
<evidence type="ECO:0000256" key="5">
    <source>
        <dbReference type="PROSITE-ProRule" id="PRU10141"/>
    </source>
</evidence>
<evidence type="ECO:0000256" key="1">
    <source>
        <dbReference type="ARBA" id="ARBA00022679"/>
    </source>
</evidence>
<organism evidence="8 9">
    <name type="scientific">Prymnesium parvum</name>
    <name type="common">Toxic golden alga</name>
    <dbReference type="NCBI Taxonomy" id="97485"/>
    <lineage>
        <taxon>Eukaryota</taxon>
        <taxon>Haptista</taxon>
        <taxon>Haptophyta</taxon>
        <taxon>Prymnesiophyceae</taxon>
        <taxon>Prymnesiales</taxon>
        <taxon>Prymnesiaceae</taxon>
        <taxon>Prymnesium</taxon>
    </lineage>
</organism>
<proteinExistence type="predicted"/>
<evidence type="ECO:0000313" key="8">
    <source>
        <dbReference type="EMBL" id="KAL1508068.1"/>
    </source>
</evidence>
<dbReference type="Pfam" id="PF00069">
    <property type="entry name" value="Pkinase"/>
    <property type="match status" value="1"/>
</dbReference>
<feature type="binding site" evidence="5">
    <location>
        <position position="351"/>
    </location>
    <ligand>
        <name>ATP</name>
        <dbReference type="ChEBI" id="CHEBI:30616"/>
    </ligand>
</feature>
<dbReference type="InterPro" id="IPR017441">
    <property type="entry name" value="Protein_kinase_ATP_BS"/>
</dbReference>
<dbReference type="InterPro" id="IPR000719">
    <property type="entry name" value="Prot_kinase_dom"/>
</dbReference>
<dbReference type="InterPro" id="IPR008271">
    <property type="entry name" value="Ser/Thr_kinase_AS"/>
</dbReference>
<dbReference type="AlphaFoldDB" id="A0AB34IYM1"/>
<dbReference type="SUPFAM" id="SSF56112">
    <property type="entry name" value="Protein kinase-like (PK-like)"/>
    <property type="match status" value="1"/>
</dbReference>
<dbReference type="Gene3D" id="1.10.510.10">
    <property type="entry name" value="Transferase(Phosphotransferase) domain 1"/>
    <property type="match status" value="1"/>
</dbReference>
<name>A0AB34IYM1_PRYPA</name>
<evidence type="ECO:0000256" key="3">
    <source>
        <dbReference type="ARBA" id="ARBA00022777"/>
    </source>
</evidence>
<dbReference type="PROSITE" id="PS00107">
    <property type="entry name" value="PROTEIN_KINASE_ATP"/>
    <property type="match status" value="1"/>
</dbReference>
<keyword evidence="1" id="KW-0808">Transferase</keyword>
<gene>
    <name evidence="8" type="ORF">AB1Y20_007664</name>
</gene>
<keyword evidence="9" id="KW-1185">Reference proteome</keyword>
<reference evidence="8 9" key="1">
    <citation type="journal article" date="2024" name="Science">
        <title>Giant polyketide synthase enzymes in the biosynthesis of giant marine polyether toxins.</title>
        <authorList>
            <person name="Fallon T.R."/>
            <person name="Shende V.V."/>
            <person name="Wierzbicki I.H."/>
            <person name="Pendleton A.L."/>
            <person name="Watervoot N.F."/>
            <person name="Auber R.P."/>
            <person name="Gonzalez D.J."/>
            <person name="Wisecaver J.H."/>
            <person name="Moore B.S."/>
        </authorList>
    </citation>
    <scope>NUCLEOTIDE SEQUENCE [LARGE SCALE GENOMIC DNA]</scope>
    <source>
        <strain evidence="8 9">12B1</strain>
    </source>
</reference>
<feature type="compositionally biased region" description="Low complexity" evidence="6">
    <location>
        <begin position="189"/>
        <end position="201"/>
    </location>
</feature>
<evidence type="ECO:0000256" key="2">
    <source>
        <dbReference type="ARBA" id="ARBA00022741"/>
    </source>
</evidence>
<feature type="region of interest" description="Disordered" evidence="6">
    <location>
        <begin position="617"/>
        <end position="636"/>
    </location>
</feature>
<evidence type="ECO:0000256" key="4">
    <source>
        <dbReference type="ARBA" id="ARBA00022840"/>
    </source>
</evidence>
<dbReference type="EMBL" id="JBGBPQ010000017">
    <property type="protein sequence ID" value="KAL1508068.1"/>
    <property type="molecule type" value="Genomic_DNA"/>
</dbReference>
<dbReference type="InterPro" id="IPR050538">
    <property type="entry name" value="MAP_kinase_kinase_kinase"/>
</dbReference>
<dbReference type="GO" id="GO:0005524">
    <property type="term" value="F:ATP binding"/>
    <property type="evidence" value="ECO:0007669"/>
    <property type="project" value="UniProtKB-UniRule"/>
</dbReference>
<dbReference type="GO" id="GO:0004672">
    <property type="term" value="F:protein kinase activity"/>
    <property type="evidence" value="ECO:0007669"/>
    <property type="project" value="InterPro"/>
</dbReference>
<dbReference type="PANTHER" id="PTHR48016:SF56">
    <property type="entry name" value="MAPKK KINASE"/>
    <property type="match status" value="1"/>
</dbReference>
<evidence type="ECO:0000259" key="7">
    <source>
        <dbReference type="PROSITE" id="PS50011"/>
    </source>
</evidence>
<keyword evidence="3" id="KW-0418">Kinase</keyword>
<sequence length="893" mass="93723">MRVEVIALRTAPSLILEIAPSLSPRPQSLLQLRPPRGSSHLYLFLPRLVSLFDRRCQHQLTLTRRVLLVPFPPLHHSLPGSCSFTPRSQRLACSPFASSVACSPFASSDAQPRARTSPARRHPAVPVAMGHGASKNLSTTVQPPPLPFTARPPSRERETAKAHSAKHAVAARPAPPGSPVRSSSDVPHASGGSAKSLSSPSNDLAAPPTPPSPLAAVAESGGHDAGASRGETEGSRPISASKAKRRGSRDSALWPGLASDRQSRPTSSARAPSRPPSAKPKSREGREGKYLTFDEISYSSVGSQPVSAEHSIEDGVVEPISWQRGQLIGTGSFGHVYFGMNTSTGELMAVKQILYGGTNSTSALHNAQALQRELITLQDLSHPNIVRYLGIERDDVNGTISIFLEYCAGGSIASLLERFGPFSEPQSAVYTRMVIHGLSYLHSRSILHRDIKGANVLVDSGGVCKLSDFGASMLLDSRANSEGWSLRGTPYWMAPEVIKQTGHGKEADIWSLGCTIIEMLSGKPPWSHLTSQVAALFHIASAKAPPVLPPGLSPAAADMILWCMRREPSERPTSSQLTAHAFVVQEPRKHTLSRTPVVQRVHQPPLGRAAADGFSACPPAARHPPPAAPRADEPLGSRSQRVPLAQAARPSEVFSFLDALQRGEAQRSGGARADGGLAAIHASGARRLTGGGLAGVGLTPIHTLGRGGSSGRGVGADERAAAARAAAGGFGGGAPGLRAVGSPSAAAHAPLGDVRGAADGRYEGRHVGGRARAGLSADAYAEQAEADDLESELRHAASSQPKGYSPSMCGSAAEMLYASGRQPGLYQEHASVIAAQGRVSPQMLVGPSQQYTPPPPIGQLASLQRPILVPRHPPGYLGYSSALRPVVSGRAEP</sequence>
<evidence type="ECO:0000313" key="9">
    <source>
        <dbReference type="Proteomes" id="UP001515480"/>
    </source>
</evidence>